<proteinExistence type="predicted"/>
<dbReference type="Gene3D" id="3.90.280.10">
    <property type="entry name" value="PEBP-like"/>
    <property type="match status" value="1"/>
</dbReference>
<dbReference type="CDD" id="cd00866">
    <property type="entry name" value="PEBP_euk"/>
    <property type="match status" value="1"/>
</dbReference>
<keyword evidence="2" id="KW-0732">Signal</keyword>
<reference evidence="3 4" key="1">
    <citation type="submission" date="2020-01" db="EMBL/GenBank/DDBJ databases">
        <authorList>
            <consortium name="DOE Joint Genome Institute"/>
            <person name="Haridas S."/>
            <person name="Albert R."/>
            <person name="Binder M."/>
            <person name="Bloem J."/>
            <person name="Labutti K."/>
            <person name="Salamov A."/>
            <person name="Andreopoulos B."/>
            <person name="Baker S.E."/>
            <person name="Barry K."/>
            <person name="Bills G."/>
            <person name="Bluhm B.H."/>
            <person name="Cannon C."/>
            <person name="Castanera R."/>
            <person name="Culley D.E."/>
            <person name="Daum C."/>
            <person name="Ezra D."/>
            <person name="Gonzalez J.B."/>
            <person name="Henrissat B."/>
            <person name="Kuo A."/>
            <person name="Liang C."/>
            <person name="Lipzen A."/>
            <person name="Lutzoni F."/>
            <person name="Magnuson J."/>
            <person name="Mondo S."/>
            <person name="Nolan M."/>
            <person name="Ohm R."/>
            <person name="Pangilinan J."/>
            <person name="Park H.-J.H."/>
            <person name="Ramirez L."/>
            <person name="Alfaro M."/>
            <person name="Sun H."/>
            <person name="Tritt A."/>
            <person name="Yoshinaga Y."/>
            <person name="Zwiers L.-H.L."/>
            <person name="Turgeon B.G."/>
            <person name="Goodwin S.B."/>
            <person name="Spatafora J.W."/>
            <person name="Crous P.W."/>
            <person name="Grigoriev I.V."/>
        </authorList>
    </citation>
    <scope>NUCLEOTIDE SEQUENCE [LARGE SCALE GENOMIC DNA]</scope>
    <source>
        <strain evidence="3 4">CBS 611.86</strain>
    </source>
</reference>
<accession>A0A7C8I7G7</accession>
<dbReference type="InterPro" id="IPR036610">
    <property type="entry name" value="PEBP-like_sf"/>
</dbReference>
<evidence type="ECO:0000313" key="3">
    <source>
        <dbReference type="EMBL" id="KAF2871246.1"/>
    </source>
</evidence>
<dbReference type="PANTHER" id="PTHR11362:SF141">
    <property type="entry name" value="PHOSPHATIDYLETHANOLAMINE-BINDING PROTEIN"/>
    <property type="match status" value="1"/>
</dbReference>
<feature type="region of interest" description="Disordered" evidence="1">
    <location>
        <begin position="110"/>
        <end position="134"/>
    </location>
</feature>
<feature type="chain" id="PRO_5028952604" evidence="2">
    <location>
        <begin position="19"/>
        <end position="239"/>
    </location>
</feature>
<dbReference type="Proteomes" id="UP000481861">
    <property type="component" value="Unassembled WGS sequence"/>
</dbReference>
<dbReference type="Pfam" id="PF01161">
    <property type="entry name" value="PBP"/>
    <property type="match status" value="1"/>
</dbReference>
<dbReference type="PANTHER" id="PTHR11362">
    <property type="entry name" value="PHOSPHATIDYLETHANOLAMINE-BINDING PROTEIN"/>
    <property type="match status" value="1"/>
</dbReference>
<dbReference type="InterPro" id="IPR035810">
    <property type="entry name" value="PEBP_euk"/>
</dbReference>
<dbReference type="GO" id="GO:0005543">
    <property type="term" value="F:phospholipid binding"/>
    <property type="evidence" value="ECO:0007669"/>
    <property type="project" value="TreeGrafter"/>
</dbReference>
<evidence type="ECO:0000256" key="2">
    <source>
        <dbReference type="SAM" id="SignalP"/>
    </source>
</evidence>
<organism evidence="3 4">
    <name type="scientific">Massariosphaeria phaeospora</name>
    <dbReference type="NCBI Taxonomy" id="100035"/>
    <lineage>
        <taxon>Eukaryota</taxon>
        <taxon>Fungi</taxon>
        <taxon>Dikarya</taxon>
        <taxon>Ascomycota</taxon>
        <taxon>Pezizomycotina</taxon>
        <taxon>Dothideomycetes</taxon>
        <taxon>Pleosporomycetidae</taxon>
        <taxon>Pleosporales</taxon>
        <taxon>Pleosporales incertae sedis</taxon>
        <taxon>Massariosphaeria</taxon>
    </lineage>
</organism>
<dbReference type="AlphaFoldDB" id="A0A7C8I7G7"/>
<dbReference type="GO" id="GO:0046578">
    <property type="term" value="P:regulation of Ras protein signal transduction"/>
    <property type="evidence" value="ECO:0007669"/>
    <property type="project" value="TreeGrafter"/>
</dbReference>
<name>A0A7C8I7G7_9PLEO</name>
<protein>
    <submittedName>
        <fullName evidence="3">Phosphatidylethanolamine-binding protein</fullName>
    </submittedName>
</protein>
<dbReference type="GO" id="GO:0030162">
    <property type="term" value="P:regulation of proteolysis"/>
    <property type="evidence" value="ECO:0007669"/>
    <property type="project" value="TreeGrafter"/>
</dbReference>
<keyword evidence="4" id="KW-1185">Reference proteome</keyword>
<dbReference type="InterPro" id="IPR008914">
    <property type="entry name" value="PEBP"/>
</dbReference>
<sequence>MLFTSSFLIAVVVSIAQAQTPEGFTPVVSTKLDVVFNSTAVRTSGQLLTKAGTASAPQIAAVGEAINQEDTYMFVMVDLDVPPANGTTTRRTLLHALTTDFKVTQQSFSNSTSGSLLASSEEGPATYRGPSPPATDTIPHRYVQLLFQQPETLAVQATDFAETSSRIGFDINAFMQEQGLSAPLAANFFTVDGKAEANGTATTAGGSPTRTPEMFTGAAKKVDISFGWAGLLGGLAIIM</sequence>
<dbReference type="SUPFAM" id="SSF49777">
    <property type="entry name" value="PEBP-like"/>
    <property type="match status" value="1"/>
</dbReference>
<evidence type="ECO:0000256" key="1">
    <source>
        <dbReference type="SAM" id="MobiDB-lite"/>
    </source>
</evidence>
<evidence type="ECO:0000313" key="4">
    <source>
        <dbReference type="Proteomes" id="UP000481861"/>
    </source>
</evidence>
<gene>
    <name evidence="3" type="ORF">BDV95DRAFT_495267</name>
</gene>
<dbReference type="GO" id="GO:0030414">
    <property type="term" value="F:peptidase inhibitor activity"/>
    <property type="evidence" value="ECO:0007669"/>
    <property type="project" value="TreeGrafter"/>
</dbReference>
<comment type="caution">
    <text evidence="3">The sequence shown here is derived from an EMBL/GenBank/DDBJ whole genome shotgun (WGS) entry which is preliminary data.</text>
</comment>
<dbReference type="EMBL" id="JAADJZ010000012">
    <property type="protein sequence ID" value="KAF2871246.1"/>
    <property type="molecule type" value="Genomic_DNA"/>
</dbReference>
<feature type="compositionally biased region" description="Low complexity" evidence="1">
    <location>
        <begin position="110"/>
        <end position="123"/>
    </location>
</feature>
<dbReference type="OrthoDB" id="2506647at2759"/>
<feature type="signal peptide" evidence="2">
    <location>
        <begin position="1"/>
        <end position="18"/>
    </location>
</feature>